<dbReference type="InterPro" id="IPR002514">
    <property type="entry name" value="Transposase_8"/>
</dbReference>
<dbReference type="RefSeq" id="WP_379840305.1">
    <property type="nucleotide sequence ID" value="NZ_JBHRYQ010000002.1"/>
</dbReference>
<dbReference type="Proteomes" id="UP001595616">
    <property type="component" value="Unassembled WGS sequence"/>
</dbReference>
<comment type="caution">
    <text evidence="1">The sequence shown here is derived from an EMBL/GenBank/DDBJ whole genome shotgun (WGS) entry which is preliminary data.</text>
</comment>
<dbReference type="Pfam" id="PF01527">
    <property type="entry name" value="HTH_Tnp_1"/>
    <property type="match status" value="1"/>
</dbReference>
<evidence type="ECO:0000313" key="1">
    <source>
        <dbReference type="EMBL" id="MFC3813317.1"/>
    </source>
</evidence>
<name>A0ABV7Z2F4_9BACT</name>
<proteinExistence type="predicted"/>
<evidence type="ECO:0000313" key="2">
    <source>
        <dbReference type="Proteomes" id="UP001595616"/>
    </source>
</evidence>
<accession>A0ABV7Z2F4</accession>
<dbReference type="SUPFAM" id="SSF48295">
    <property type="entry name" value="TrpR-like"/>
    <property type="match status" value="1"/>
</dbReference>
<gene>
    <name evidence="1" type="ORF">ACFOOI_21815</name>
</gene>
<keyword evidence="2" id="KW-1185">Reference proteome</keyword>
<organism evidence="1 2">
    <name type="scientific">Lacihabitans lacunae</name>
    <dbReference type="NCBI Taxonomy" id="1028214"/>
    <lineage>
        <taxon>Bacteria</taxon>
        <taxon>Pseudomonadati</taxon>
        <taxon>Bacteroidota</taxon>
        <taxon>Cytophagia</taxon>
        <taxon>Cytophagales</taxon>
        <taxon>Leadbetterellaceae</taxon>
        <taxon>Lacihabitans</taxon>
    </lineage>
</organism>
<protein>
    <submittedName>
        <fullName evidence="1">Transposase</fullName>
    </submittedName>
</protein>
<dbReference type="InterPro" id="IPR010921">
    <property type="entry name" value="Trp_repressor/repl_initiator"/>
</dbReference>
<reference evidence="2" key="1">
    <citation type="journal article" date="2019" name="Int. J. Syst. Evol. Microbiol.">
        <title>The Global Catalogue of Microorganisms (GCM) 10K type strain sequencing project: providing services to taxonomists for standard genome sequencing and annotation.</title>
        <authorList>
            <consortium name="The Broad Institute Genomics Platform"/>
            <consortium name="The Broad Institute Genome Sequencing Center for Infectious Disease"/>
            <person name="Wu L."/>
            <person name="Ma J."/>
        </authorList>
    </citation>
    <scope>NUCLEOTIDE SEQUENCE [LARGE SCALE GENOMIC DNA]</scope>
    <source>
        <strain evidence="2">CECT 7956</strain>
    </source>
</reference>
<dbReference type="EMBL" id="JBHRYQ010000002">
    <property type="protein sequence ID" value="MFC3813317.1"/>
    <property type="molecule type" value="Genomic_DNA"/>
</dbReference>
<dbReference type="Gene3D" id="1.10.10.10">
    <property type="entry name" value="Winged helix-like DNA-binding domain superfamily/Winged helix DNA-binding domain"/>
    <property type="match status" value="1"/>
</dbReference>
<sequence length="59" mass="7022">MKNIKRKFTSDFKLKVILEALKEQQTLAELSQKYELHPNQISVWKTEFLAKANFRIKKA</sequence>
<dbReference type="InterPro" id="IPR036388">
    <property type="entry name" value="WH-like_DNA-bd_sf"/>
</dbReference>